<dbReference type="EMBL" id="CP012332">
    <property type="protein sequence ID" value="AKU91885.1"/>
    <property type="molecule type" value="Genomic_DNA"/>
</dbReference>
<gene>
    <name evidence="1" type="ORF">AKJ08_2272</name>
</gene>
<keyword evidence="2" id="KW-1185">Reference proteome</keyword>
<evidence type="ECO:0000313" key="2">
    <source>
        <dbReference type="Proteomes" id="UP000055590"/>
    </source>
</evidence>
<protein>
    <submittedName>
        <fullName evidence="1">Uncharacterized protein</fullName>
    </submittedName>
</protein>
<dbReference type="Pfam" id="PF21850">
    <property type="entry name" value="DUF6909"/>
    <property type="match status" value="1"/>
</dbReference>
<dbReference type="RefSeq" id="WP_050726133.1">
    <property type="nucleotide sequence ID" value="NZ_CP012332.1"/>
</dbReference>
<dbReference type="KEGG" id="vin:AKJ08_2272"/>
<evidence type="ECO:0000313" key="1">
    <source>
        <dbReference type="EMBL" id="AKU91885.1"/>
    </source>
</evidence>
<accession>A0A0K1PEE7</accession>
<proteinExistence type="predicted"/>
<dbReference type="Proteomes" id="UP000055590">
    <property type="component" value="Chromosome"/>
</dbReference>
<organism evidence="1 2">
    <name type="scientific">Vulgatibacter incomptus</name>
    <dbReference type="NCBI Taxonomy" id="1391653"/>
    <lineage>
        <taxon>Bacteria</taxon>
        <taxon>Pseudomonadati</taxon>
        <taxon>Myxococcota</taxon>
        <taxon>Myxococcia</taxon>
        <taxon>Myxococcales</taxon>
        <taxon>Cystobacterineae</taxon>
        <taxon>Vulgatibacteraceae</taxon>
        <taxon>Vulgatibacter</taxon>
    </lineage>
</organism>
<dbReference type="InterPro" id="IPR054204">
    <property type="entry name" value="DUF6909"/>
</dbReference>
<sequence>MDRLPSRIFSDEIDLYTRTYASLLRSTGEVRVRAFEEAHSYSDSSLHAGARALTPDVAAFAYSAARLPACMDSIRLVVMGQSHEIFEAAGFEVGGWETVRTRGRRRPLRWDGGEVLAAFITSTSDIDDLVPILTAYQIEWNKLHHSLSQSTLGQLLQNADASSPVSVAPEELATVLGLDAQGVDTLQAAFGESWDRGIRAIATRRSDLAVRLLAGSFSQYQRASQRWWTGVDAGYLQEESPRRRPVYFVSSNTHSLSNLLGGYAQAHQGEIVDFARRKNPENLAPRLERALASGAADEASNILYYLLRELIHDEHGAAKRLEDVLRFDAESGISTLASPGKIDVTAQIFELSKLRPERIDPRLREEGLERLSKSNAVIVNIDYPLGMAAYHHLSRLGQGVGEIFGVYVMGKAATLNGRVGDAMISTVAYDEHSRNTYLLANCFSAADVQPYMTEGTVLDNQKVLTARGPFLQNRQYMSTFYREGYTVLEMEAGPYLDAIYELVSPGRHPNDQIVHLSNLTPFDVGILHYASDTPYSRRQSLLSKSLSYFGMESTYACAMAIARRILRTEIARLGE</sequence>
<dbReference type="OrthoDB" id="9776951at2"/>
<dbReference type="STRING" id="1391653.AKJ08_2272"/>
<dbReference type="AlphaFoldDB" id="A0A0K1PEE7"/>
<reference evidence="1 2" key="1">
    <citation type="submission" date="2015-08" db="EMBL/GenBank/DDBJ databases">
        <authorList>
            <person name="Babu N.S."/>
            <person name="Beckwith C.J."/>
            <person name="Beseler K.G."/>
            <person name="Brison A."/>
            <person name="Carone J.V."/>
            <person name="Caskin T.P."/>
            <person name="Diamond M."/>
            <person name="Durham M.E."/>
            <person name="Foxe J.M."/>
            <person name="Go M."/>
            <person name="Henderson B.A."/>
            <person name="Jones I.B."/>
            <person name="McGettigan J.A."/>
            <person name="Micheletti S.J."/>
            <person name="Nasrallah M.E."/>
            <person name="Ortiz D."/>
            <person name="Piller C.R."/>
            <person name="Privatt S.R."/>
            <person name="Schneider S.L."/>
            <person name="Sharp S."/>
            <person name="Smith T.C."/>
            <person name="Stanton J.D."/>
            <person name="Ullery H.E."/>
            <person name="Wilson R.J."/>
            <person name="Serrano M.G."/>
            <person name="Buck G."/>
            <person name="Lee V."/>
            <person name="Wang Y."/>
            <person name="Carvalho R."/>
            <person name="Voegtly L."/>
            <person name="Shi R."/>
            <person name="Duckworth R."/>
            <person name="Johnson A."/>
            <person name="Loviza R."/>
            <person name="Walstead R."/>
            <person name="Shah Z."/>
            <person name="Kiflezghi M."/>
            <person name="Wade K."/>
            <person name="Ball S.L."/>
            <person name="Bradley K.W."/>
            <person name="Asai D.J."/>
            <person name="Bowman C.A."/>
            <person name="Russell D.A."/>
            <person name="Pope W.H."/>
            <person name="Jacobs-Sera D."/>
            <person name="Hendrix R.W."/>
            <person name="Hatfull G.F."/>
        </authorList>
    </citation>
    <scope>NUCLEOTIDE SEQUENCE [LARGE SCALE GENOMIC DNA]</scope>
    <source>
        <strain evidence="1 2">DSM 27710</strain>
    </source>
</reference>
<name>A0A0K1PEE7_9BACT</name>